<dbReference type="AlphaFoldDB" id="A0A318ZSP1"/>
<dbReference type="RefSeq" id="XP_025484180.1">
    <property type="nucleotide sequence ID" value="XM_025628637.1"/>
</dbReference>
<organism evidence="1 2">
    <name type="scientific">Aspergillus neoniger (strain CBS 115656)</name>
    <dbReference type="NCBI Taxonomy" id="1448310"/>
    <lineage>
        <taxon>Eukaryota</taxon>
        <taxon>Fungi</taxon>
        <taxon>Dikarya</taxon>
        <taxon>Ascomycota</taxon>
        <taxon>Pezizomycotina</taxon>
        <taxon>Eurotiomycetes</taxon>
        <taxon>Eurotiomycetidae</taxon>
        <taxon>Eurotiales</taxon>
        <taxon>Aspergillaceae</taxon>
        <taxon>Aspergillus</taxon>
        <taxon>Aspergillus subgen. Circumdati</taxon>
    </lineage>
</organism>
<gene>
    <name evidence="1" type="ORF">BO87DRAFT_455426</name>
</gene>
<sequence>MCRFAFDKILWGWWQNRDINISRLNQRGHDLLTVAAIGGSVPICQHLIAKGVDVNFRIATEGDNIDYESAFVAAAHKGRTAAVRCLVESAADVNMSYSYVVVIMEVPLRPQPPATYRIL</sequence>
<reference evidence="1" key="1">
    <citation type="submission" date="2016-12" db="EMBL/GenBank/DDBJ databases">
        <title>The genomes of Aspergillus section Nigri reveals drivers in fungal speciation.</title>
        <authorList>
            <consortium name="DOE Joint Genome Institute"/>
            <person name="Vesth T.C."/>
            <person name="Nybo J."/>
            <person name="Theobald S."/>
            <person name="Brandl J."/>
            <person name="Frisvad J.C."/>
            <person name="Nielsen K.F."/>
            <person name="Lyhne E.K."/>
            <person name="Kogle M.E."/>
            <person name="Kuo A."/>
            <person name="Riley R."/>
            <person name="Clum A."/>
            <person name="Nolan M."/>
            <person name="Lipzen A."/>
            <person name="Salamov A."/>
            <person name="Henrissat B."/>
            <person name="Wiebenga A."/>
            <person name="De Vries R.P."/>
            <person name="Grigoriev I.V."/>
            <person name="Mortensen U.H."/>
            <person name="Andersen M.R."/>
            <person name="Baker S.E."/>
        </authorList>
    </citation>
    <scope>NUCLEOTIDE SEQUENCE [LARGE SCALE GENOMIC DNA]</scope>
    <source>
        <strain evidence="1">CBS 115656</strain>
    </source>
</reference>
<dbReference type="SMART" id="SM00248">
    <property type="entry name" value="ANK"/>
    <property type="match status" value="2"/>
</dbReference>
<dbReference type="Proteomes" id="UP000247647">
    <property type="component" value="Unassembled WGS sequence"/>
</dbReference>
<evidence type="ECO:0000313" key="2">
    <source>
        <dbReference type="Proteomes" id="UP000247647"/>
    </source>
</evidence>
<dbReference type="InterPro" id="IPR002110">
    <property type="entry name" value="Ankyrin_rpt"/>
</dbReference>
<dbReference type="Gene3D" id="1.25.40.20">
    <property type="entry name" value="Ankyrin repeat-containing domain"/>
    <property type="match status" value="1"/>
</dbReference>
<keyword evidence="2" id="KW-1185">Reference proteome</keyword>
<dbReference type="EMBL" id="KZ821447">
    <property type="protein sequence ID" value="PYH38702.1"/>
    <property type="molecule type" value="Genomic_DNA"/>
</dbReference>
<dbReference type="OrthoDB" id="7464126at2759"/>
<dbReference type="Pfam" id="PF12796">
    <property type="entry name" value="Ank_2"/>
    <property type="match status" value="1"/>
</dbReference>
<proteinExistence type="predicted"/>
<dbReference type="GeneID" id="37131093"/>
<protein>
    <submittedName>
        <fullName evidence="1">Uncharacterized protein</fullName>
    </submittedName>
</protein>
<name>A0A318ZSP1_ASPNB</name>
<evidence type="ECO:0000313" key="1">
    <source>
        <dbReference type="EMBL" id="PYH38702.1"/>
    </source>
</evidence>
<accession>A0A318ZSP1</accession>
<dbReference type="InterPro" id="IPR036770">
    <property type="entry name" value="Ankyrin_rpt-contain_sf"/>
</dbReference>
<dbReference type="SUPFAM" id="SSF48403">
    <property type="entry name" value="Ankyrin repeat"/>
    <property type="match status" value="1"/>
</dbReference>